<keyword evidence="2" id="KW-0472">Membrane</keyword>
<feature type="region of interest" description="Disordered" evidence="1">
    <location>
        <begin position="112"/>
        <end position="131"/>
    </location>
</feature>
<dbReference type="Proteomes" id="UP000008560">
    <property type="component" value="Chromosome"/>
</dbReference>
<sequence>MQQMTNNIQIRTKRISFILALLVIAYVAVDTYLFTYHQINTTTITTPVIIGLVVTILLCGLLQRFFYTWLTKNPINFSFGEPSTPIVESENAIESMDATETLPIEQPMGLAEQECPPSQQSNQNTVNSDCPDDSHLNKYDSILVELKKKEIERQAEIMDAIREYVTVKTAPYLSKEDIATLISNIEYMAYDQPESYKPIRSNIDNPLRSPGLRHLAWNVGERLGVPLAKRAVFIKESFPYELVNATLEYLRLNLRDNVPSQIPIDVPDKGDYRFHLDADNDDSQ</sequence>
<dbReference type="EMBL" id="FQ312004">
    <property type="protein sequence ID" value="CBW21710.1"/>
    <property type="molecule type" value="Genomic_DNA"/>
</dbReference>
<evidence type="ECO:0000256" key="1">
    <source>
        <dbReference type="SAM" id="MobiDB-lite"/>
    </source>
</evidence>
<proteinExistence type="predicted"/>
<dbReference type="PATRIC" id="fig|862962.3.peg.1174"/>
<protein>
    <submittedName>
        <fullName evidence="3">Putative transmembrane protein</fullName>
    </submittedName>
</protein>
<evidence type="ECO:0000313" key="4">
    <source>
        <dbReference type="Proteomes" id="UP000008560"/>
    </source>
</evidence>
<accession>E1WQC4</accession>
<dbReference type="HOGENOM" id="CLU_072262_1_0_10"/>
<name>E1WQC4_BACF6</name>
<organism evidence="3 4">
    <name type="scientific">Bacteroides fragilis (strain 638R)</name>
    <dbReference type="NCBI Taxonomy" id="862962"/>
    <lineage>
        <taxon>Bacteria</taxon>
        <taxon>Pseudomonadati</taxon>
        <taxon>Bacteroidota</taxon>
        <taxon>Bacteroidia</taxon>
        <taxon>Bacteroidales</taxon>
        <taxon>Bacteroidaceae</taxon>
        <taxon>Bacteroides</taxon>
    </lineage>
</organism>
<evidence type="ECO:0000256" key="2">
    <source>
        <dbReference type="SAM" id="Phobius"/>
    </source>
</evidence>
<gene>
    <name evidence="3" type="ordered locus">BF638R_1158</name>
</gene>
<reference evidence="3 4" key="1">
    <citation type="journal article" date="2010" name="Microbiology">
        <title>Twenty-eight divergent polysaccharide loci specifying within- and amongst-strain capsule diversity in three strains of Bacteroides fragilis.</title>
        <authorList>
            <person name="Patrick S."/>
            <person name="Blakely G.W."/>
            <person name="Houston S."/>
            <person name="Moore J."/>
            <person name="Abratt V.R."/>
            <person name="Bertalan M."/>
            <person name="Cerdeno-Tarraga A.M."/>
            <person name="Quail M.A."/>
            <person name="Corton N."/>
            <person name="Corton C."/>
            <person name="Bignell A."/>
            <person name="Barron A."/>
            <person name="Clark L."/>
            <person name="Bentley S.D."/>
            <person name="Parkhill J."/>
        </authorList>
    </citation>
    <scope>NUCLEOTIDE SEQUENCE [LARGE SCALE GENOMIC DNA]</scope>
    <source>
        <strain evidence="3 4">638R</strain>
    </source>
</reference>
<evidence type="ECO:0000313" key="3">
    <source>
        <dbReference type="EMBL" id="CBW21710.1"/>
    </source>
</evidence>
<feature type="transmembrane region" description="Helical" evidence="2">
    <location>
        <begin position="15"/>
        <end position="36"/>
    </location>
</feature>
<feature type="transmembrane region" description="Helical" evidence="2">
    <location>
        <begin position="48"/>
        <end position="67"/>
    </location>
</feature>
<keyword evidence="2" id="KW-1133">Transmembrane helix</keyword>
<keyword evidence="2 3" id="KW-0812">Transmembrane</keyword>
<dbReference type="AlphaFoldDB" id="E1WQC4"/>
<feature type="compositionally biased region" description="Polar residues" evidence="1">
    <location>
        <begin position="116"/>
        <end position="128"/>
    </location>
</feature>
<dbReference type="KEGG" id="bfg:BF638R_1158"/>